<feature type="compositionally biased region" description="Polar residues" evidence="5">
    <location>
        <begin position="320"/>
        <end position="342"/>
    </location>
</feature>
<reference evidence="6" key="1">
    <citation type="submission" date="2015-07" db="EMBL/GenBank/DDBJ databases">
        <title>Adaptation to a free-living lifestyle via gene acquisitions in the diplomonad Trepomonas sp. PC1.</title>
        <authorList>
            <person name="Xu F."/>
            <person name="Jerlstrom-Hultqvist J."/>
            <person name="Kolisko M."/>
            <person name="Simpson A.G.B."/>
            <person name="Roger A.J."/>
            <person name="Svard S.G."/>
            <person name="Andersson J.O."/>
        </authorList>
    </citation>
    <scope>NUCLEOTIDE SEQUENCE</scope>
    <source>
        <strain evidence="6">PC1</strain>
    </source>
</reference>
<gene>
    <name evidence="6" type="ORF">TPC1_16394</name>
</gene>
<feature type="repeat" description="TPR" evidence="4">
    <location>
        <begin position="103"/>
        <end position="136"/>
    </location>
</feature>
<sequence>RLSSVMNQFSPNQTKKTKPIATFSSDHLKILQLVKQGDECVRAQKFLEAIKAYTAVLDEQPNVDVYIKRSKCFILLGKAESAIDDAESAFVEEQRKDYPDNLYNCYFQKGEAFYLAGRFEEALYFYYQAFHLREDVKEYKFAIQRAELAIVNAMMQAIDDPSLVDPEFTIPIDKFSETILSTRQEEQRCLCGCKGCNPECCRDLYQNQANYCRCRCSSCLQHLAQFQGKVADPLTGNLEHIEQEVVQTERQSDGGNFQLVDQQKKQNLKHTDPLQQNIDLLNEILNDPVINKTCSGMNQIVNKELDYLNVKRQFWVEQGGSKQSTPKKQIKSSPRSNQSIGMNGTTIYPGFGEIMQAMQSATKLIKLQQQFEAIKLMEPNLPLLTAEVPEKARSDFYTMLGCLYFDIQNFELAKQNFMKSFELFRTPTNNEYLILRGQRNTGKALIELKQHQKAAHFYQLAVRAAFQVPQFIRAQDLYSLAFCLSQFDFEQQKQLIQNLVNRCFQLMCQSVFQKNISIVIQADQKFQDLAPSFFVDLELNVNNLFFDLLLMQSKLFLDDNIKMAEQCLKVLFDKATEIDDELAVTSALKSLNVIYKAAGDVEGEKWVRMKLQE</sequence>
<dbReference type="EMBL" id="GDID01004751">
    <property type="protein sequence ID" value="JAP91855.1"/>
    <property type="molecule type" value="Transcribed_RNA"/>
</dbReference>
<evidence type="ECO:0000256" key="5">
    <source>
        <dbReference type="SAM" id="MobiDB-lite"/>
    </source>
</evidence>
<dbReference type="SMART" id="SM00028">
    <property type="entry name" value="TPR"/>
    <property type="match status" value="4"/>
</dbReference>
<dbReference type="InterPro" id="IPR040111">
    <property type="entry name" value="ODAD4"/>
</dbReference>
<dbReference type="InterPro" id="IPR019734">
    <property type="entry name" value="TPR_rpt"/>
</dbReference>
<dbReference type="Pfam" id="PF13432">
    <property type="entry name" value="TPR_16"/>
    <property type="match status" value="1"/>
</dbReference>
<protein>
    <recommendedName>
        <fullName evidence="2">Outer dynein arm-docking complex subunit 4</fullName>
    </recommendedName>
    <alternativeName>
        <fullName evidence="3">Tetratricopeptide repeat protein 25</fullName>
    </alternativeName>
</protein>
<dbReference type="InterPro" id="IPR011990">
    <property type="entry name" value="TPR-like_helical_dom_sf"/>
</dbReference>
<dbReference type="Pfam" id="PF13181">
    <property type="entry name" value="TPR_8"/>
    <property type="match status" value="1"/>
</dbReference>
<keyword evidence="4" id="KW-0802">TPR repeat</keyword>
<evidence type="ECO:0000313" key="6">
    <source>
        <dbReference type="EMBL" id="JAP91855.1"/>
    </source>
</evidence>
<evidence type="ECO:0000256" key="1">
    <source>
        <dbReference type="ARBA" id="ARBA00004430"/>
    </source>
</evidence>
<feature type="non-terminal residue" evidence="6">
    <location>
        <position position="1"/>
    </location>
</feature>
<accession>A0A146K7Q8</accession>
<dbReference type="PROSITE" id="PS50005">
    <property type="entry name" value="TPR"/>
    <property type="match status" value="1"/>
</dbReference>
<evidence type="ECO:0000256" key="3">
    <source>
        <dbReference type="ARBA" id="ARBA00034143"/>
    </source>
</evidence>
<proteinExistence type="predicted"/>
<organism evidence="6">
    <name type="scientific">Trepomonas sp. PC1</name>
    <dbReference type="NCBI Taxonomy" id="1076344"/>
    <lineage>
        <taxon>Eukaryota</taxon>
        <taxon>Metamonada</taxon>
        <taxon>Diplomonadida</taxon>
        <taxon>Hexamitidae</taxon>
        <taxon>Hexamitinae</taxon>
        <taxon>Trepomonas</taxon>
    </lineage>
</organism>
<evidence type="ECO:0000256" key="2">
    <source>
        <dbReference type="ARBA" id="ARBA00034139"/>
    </source>
</evidence>
<dbReference type="AlphaFoldDB" id="A0A146K7Q8"/>
<dbReference type="GO" id="GO:0005930">
    <property type="term" value="C:axoneme"/>
    <property type="evidence" value="ECO:0007669"/>
    <property type="project" value="UniProtKB-SubCell"/>
</dbReference>
<feature type="region of interest" description="Disordered" evidence="5">
    <location>
        <begin position="319"/>
        <end position="342"/>
    </location>
</feature>
<dbReference type="Gene3D" id="1.25.40.10">
    <property type="entry name" value="Tetratricopeptide repeat domain"/>
    <property type="match status" value="2"/>
</dbReference>
<evidence type="ECO:0000256" key="4">
    <source>
        <dbReference type="PROSITE-ProRule" id="PRU00339"/>
    </source>
</evidence>
<dbReference type="SUPFAM" id="SSF48452">
    <property type="entry name" value="TPR-like"/>
    <property type="match status" value="2"/>
</dbReference>
<comment type="subcellular location">
    <subcellularLocation>
        <location evidence="1">Cytoplasm</location>
        <location evidence="1">Cytoskeleton</location>
        <location evidence="1">Cilium axoneme</location>
    </subcellularLocation>
</comment>
<name>A0A146K7Q8_9EUKA</name>
<dbReference type="PANTHER" id="PTHR23040">
    <property type="match status" value="1"/>
</dbReference>